<evidence type="ECO:0000256" key="5">
    <source>
        <dbReference type="ARBA" id="ARBA00023146"/>
    </source>
</evidence>
<dbReference type="SUPFAM" id="SSF55681">
    <property type="entry name" value="Class II aaRS and biotin synthetases"/>
    <property type="match status" value="1"/>
</dbReference>
<name>A0A3G4ZVD6_9VIRU</name>
<dbReference type="InterPro" id="IPR002315">
    <property type="entry name" value="tRNA-synt_gly"/>
</dbReference>
<evidence type="ECO:0000313" key="8">
    <source>
        <dbReference type="EMBL" id="AYV78868.1"/>
    </source>
</evidence>
<dbReference type="GO" id="GO:0005524">
    <property type="term" value="F:ATP binding"/>
    <property type="evidence" value="ECO:0007669"/>
    <property type="project" value="UniProtKB-KW"/>
</dbReference>
<dbReference type="EC" id="6.1.1.14" evidence="1"/>
<gene>
    <name evidence="8" type="ORF">Edafosvirus41_4</name>
</gene>
<evidence type="ECO:0000256" key="1">
    <source>
        <dbReference type="ARBA" id="ARBA00012829"/>
    </source>
</evidence>
<dbReference type="NCBIfam" id="NF003211">
    <property type="entry name" value="PRK04173.1"/>
    <property type="match status" value="1"/>
</dbReference>
<dbReference type="SUPFAM" id="SSF52954">
    <property type="entry name" value="Class II aaRS ABD-related"/>
    <property type="match status" value="1"/>
</dbReference>
<organism evidence="8">
    <name type="scientific">Edafosvirus sp</name>
    <dbReference type="NCBI Taxonomy" id="2487765"/>
    <lineage>
        <taxon>Viruses</taxon>
        <taxon>Varidnaviria</taxon>
        <taxon>Bamfordvirae</taxon>
        <taxon>Nucleocytoviricota</taxon>
        <taxon>Megaviricetes</taxon>
        <taxon>Imitervirales</taxon>
        <taxon>Mimiviridae</taxon>
        <taxon>Klosneuvirinae</taxon>
    </lineage>
</organism>
<dbReference type="PRINTS" id="PR01043">
    <property type="entry name" value="TRNASYNTHGLY"/>
</dbReference>
<evidence type="ECO:0000256" key="2">
    <source>
        <dbReference type="ARBA" id="ARBA00022598"/>
    </source>
</evidence>
<keyword evidence="4" id="KW-0067">ATP-binding</keyword>
<dbReference type="InterPro" id="IPR004154">
    <property type="entry name" value="Anticodon-bd"/>
</dbReference>
<dbReference type="InterPro" id="IPR027031">
    <property type="entry name" value="Gly-tRNA_synthase/POLG2"/>
</dbReference>
<dbReference type="Pfam" id="PF03129">
    <property type="entry name" value="HGTP_anticodon"/>
    <property type="match status" value="1"/>
</dbReference>
<keyword evidence="3" id="KW-0547">Nucleotide-binding</keyword>
<dbReference type="PANTHER" id="PTHR10745">
    <property type="entry name" value="GLYCYL-TRNA SYNTHETASE/DNA POLYMERASE SUBUNIT GAMMA-2"/>
    <property type="match status" value="1"/>
</dbReference>
<accession>A0A3G4ZVD6</accession>
<evidence type="ECO:0000256" key="4">
    <source>
        <dbReference type="ARBA" id="ARBA00022840"/>
    </source>
</evidence>
<dbReference type="InterPro" id="IPR006195">
    <property type="entry name" value="aa-tRNA-synth_II"/>
</dbReference>
<dbReference type="PANTHER" id="PTHR10745:SF0">
    <property type="entry name" value="GLYCINE--TRNA LIGASE"/>
    <property type="match status" value="1"/>
</dbReference>
<feature type="domain" description="Aminoacyl-transfer RNA synthetases class-II family profile" evidence="7">
    <location>
        <begin position="31"/>
        <end position="382"/>
    </location>
</feature>
<protein>
    <recommendedName>
        <fullName evidence="1">glycine--tRNA ligase</fullName>
        <ecNumber evidence="1">6.1.1.14</ecNumber>
    </recommendedName>
    <alternativeName>
        <fullName evidence="6">Diadenosine tetraphosphate synthetase</fullName>
    </alternativeName>
</protein>
<dbReference type="NCBIfam" id="TIGR00389">
    <property type="entry name" value="glyS_dimeric"/>
    <property type="match status" value="1"/>
</dbReference>
<dbReference type="Gene3D" id="3.30.40.230">
    <property type="match status" value="1"/>
</dbReference>
<keyword evidence="5 8" id="KW-0030">Aminoacyl-tRNA synthetase</keyword>
<dbReference type="Gene3D" id="3.40.50.800">
    <property type="entry name" value="Anticodon-binding domain"/>
    <property type="match status" value="1"/>
</dbReference>
<dbReference type="Gene3D" id="3.30.930.10">
    <property type="entry name" value="Bira Bifunctional Protein, Domain 2"/>
    <property type="match status" value="1"/>
</dbReference>
<keyword evidence="2" id="KW-0436">Ligase</keyword>
<evidence type="ECO:0000256" key="6">
    <source>
        <dbReference type="ARBA" id="ARBA00030057"/>
    </source>
</evidence>
<dbReference type="PROSITE" id="PS50862">
    <property type="entry name" value="AA_TRNA_LIGASE_II"/>
    <property type="match status" value="1"/>
</dbReference>
<evidence type="ECO:0000259" key="7">
    <source>
        <dbReference type="PROSITE" id="PS50862"/>
    </source>
</evidence>
<proteinExistence type="predicted"/>
<dbReference type="InterPro" id="IPR045864">
    <property type="entry name" value="aa-tRNA-synth_II/BPL/LPL"/>
</dbReference>
<dbReference type="EMBL" id="MK072106">
    <property type="protein sequence ID" value="AYV78868.1"/>
    <property type="molecule type" value="Genomic_DNA"/>
</dbReference>
<sequence>MKQCLQENQIIIPSYLHYGGFSGFQDYGIVGFMIKQKFLKLWRNHFLFNEDNIEEIETPTIMSYDILKASGHIDKFDDLVVTDKTGKCYRADHLIKDHMKEQKLDPSIVDTMNKIEMEDYINTNKLTMDEHFQRNFERIKVEPRNLMFHAGEEYYLRPELAQGIFVNFDQLSSYMKNELPFGISQVGKSYRKEVSPQSFIRMREFTQAEIEYFFDPNNQNHKNFDTVKHLKIPILSSNMQIKGLPVDTSIDLETCVKNGLICNQILAYFLGRIYLFADQIGLDKTKIRFRQHLPQEMAHYAADCWDMECQISGSWIECMGCANRRSFDLESHKITKLKRNNIEYHSHVIEPSFGIDRLLLAIFDHNFKMRKDDNKRTVLSLPYKLCPYEVAIFQLSNKEELISILHQVKASLKNSGFKCYTDMTSTSIGKKYVRTDRIGIKYAITIDFDTLKDNTVTIRERDSTNQIRMQISDLKDFFTNK</sequence>
<evidence type="ECO:0000256" key="3">
    <source>
        <dbReference type="ARBA" id="ARBA00022741"/>
    </source>
</evidence>
<dbReference type="GO" id="GO:0004820">
    <property type="term" value="F:glycine-tRNA ligase activity"/>
    <property type="evidence" value="ECO:0007669"/>
    <property type="project" value="UniProtKB-EC"/>
</dbReference>
<reference evidence="8" key="1">
    <citation type="submission" date="2018-10" db="EMBL/GenBank/DDBJ databases">
        <title>Hidden diversity of soil giant viruses.</title>
        <authorList>
            <person name="Schulz F."/>
            <person name="Alteio L."/>
            <person name="Goudeau D."/>
            <person name="Ryan E.M."/>
            <person name="Malmstrom R.R."/>
            <person name="Blanchard J."/>
            <person name="Woyke T."/>
        </authorList>
    </citation>
    <scope>NUCLEOTIDE SEQUENCE</scope>
    <source>
        <strain evidence="8">EDV1</strain>
    </source>
</reference>
<dbReference type="InterPro" id="IPR002314">
    <property type="entry name" value="aa-tRNA-synt_IIb"/>
</dbReference>
<dbReference type="InterPro" id="IPR036621">
    <property type="entry name" value="Anticodon-bd_dom_sf"/>
</dbReference>
<dbReference type="Pfam" id="PF00587">
    <property type="entry name" value="tRNA-synt_2b"/>
    <property type="match status" value="1"/>
</dbReference>